<protein>
    <recommendedName>
        <fullName evidence="11">Cytochrome c-553</fullName>
    </recommendedName>
    <alternativeName>
        <fullName evidence="10">Cytochrome c553</fullName>
    </alternativeName>
    <alternativeName>
        <fullName evidence="9">Soluble cytochrome f</fullName>
    </alternativeName>
</protein>
<sequence>MPQTTLLVSGVSTPTVDSKRRPFLEFQAQKINPLSNSHLLFSPFAPISTPSSSASGFRRTLPLLKSPLKKVSGPKSRTEEDIFGPSGGIGFTRQNELFAGRVDMLGFAGKLKEEDGKYPDAKDPKAVQILKLLVSPPVFVAALLVLSPLCYAPASLAEAVDIQKGAALFRRSCIGCHDGGGNIIQPGSTLFANDLKRNGVETEEQIYGITYYGKGRMPGFGEKCLPKGQCTFGPRLDEEEIKILARLVRSKADQGWPTID</sequence>
<keyword evidence="3" id="KW-0813">Transport</keyword>
<dbReference type="InterPro" id="IPR023655">
    <property type="entry name" value="Cyt_C6"/>
</dbReference>
<keyword evidence="8" id="KW-0793">Thylakoid</keyword>
<organism evidence="14 15">
    <name type="scientific">Nepenthes gracilis</name>
    <name type="common">Slender pitcher plant</name>
    <dbReference type="NCBI Taxonomy" id="150966"/>
    <lineage>
        <taxon>Eukaryota</taxon>
        <taxon>Viridiplantae</taxon>
        <taxon>Streptophyta</taxon>
        <taxon>Embryophyta</taxon>
        <taxon>Tracheophyta</taxon>
        <taxon>Spermatophyta</taxon>
        <taxon>Magnoliopsida</taxon>
        <taxon>eudicotyledons</taxon>
        <taxon>Gunneridae</taxon>
        <taxon>Pentapetalae</taxon>
        <taxon>Caryophyllales</taxon>
        <taxon>Nepenthaceae</taxon>
        <taxon>Nepenthes</taxon>
    </lineage>
</organism>
<evidence type="ECO:0000256" key="12">
    <source>
        <dbReference type="PROSITE-ProRule" id="PRU00433"/>
    </source>
</evidence>
<keyword evidence="15" id="KW-1185">Reference proteome</keyword>
<evidence type="ECO:0000256" key="11">
    <source>
        <dbReference type="ARBA" id="ARBA00033211"/>
    </source>
</evidence>
<proteinExistence type="inferred from homology"/>
<keyword evidence="7 12" id="KW-0408">Iron</keyword>
<keyword evidence="6" id="KW-0249">Electron transport</keyword>
<evidence type="ECO:0000313" key="14">
    <source>
        <dbReference type="EMBL" id="GMH00703.1"/>
    </source>
</evidence>
<dbReference type="Proteomes" id="UP001279734">
    <property type="component" value="Unassembled WGS sequence"/>
</dbReference>
<keyword evidence="4 12" id="KW-0349">Heme</keyword>
<gene>
    <name evidence="14" type="ORF">Nepgr_002542</name>
</gene>
<evidence type="ECO:0000256" key="8">
    <source>
        <dbReference type="ARBA" id="ARBA00023078"/>
    </source>
</evidence>
<reference evidence="14" key="1">
    <citation type="submission" date="2023-05" db="EMBL/GenBank/DDBJ databases">
        <title>Nepenthes gracilis genome sequencing.</title>
        <authorList>
            <person name="Fukushima K."/>
        </authorList>
    </citation>
    <scope>NUCLEOTIDE SEQUENCE</scope>
    <source>
        <strain evidence="14">SING2019-196</strain>
    </source>
</reference>
<dbReference type="PROSITE" id="PS51007">
    <property type="entry name" value="CYTC"/>
    <property type="match status" value="1"/>
</dbReference>
<evidence type="ECO:0000256" key="1">
    <source>
        <dbReference type="ARBA" id="ARBA00002347"/>
    </source>
</evidence>
<dbReference type="AlphaFoldDB" id="A0AAD3P755"/>
<keyword evidence="5 12" id="KW-0479">Metal-binding</keyword>
<dbReference type="PANTHER" id="PTHR34688">
    <property type="entry name" value="CYTOCHROME C6, CHLOROPLASTIC"/>
    <property type="match status" value="1"/>
</dbReference>
<accession>A0AAD3P755</accession>
<feature type="domain" description="Cytochrome c" evidence="13">
    <location>
        <begin position="160"/>
        <end position="252"/>
    </location>
</feature>
<evidence type="ECO:0000256" key="10">
    <source>
        <dbReference type="ARBA" id="ARBA00031247"/>
    </source>
</evidence>
<evidence type="ECO:0000313" key="15">
    <source>
        <dbReference type="Proteomes" id="UP001279734"/>
    </source>
</evidence>
<dbReference type="EMBL" id="BSYO01000002">
    <property type="protein sequence ID" value="GMH00703.1"/>
    <property type="molecule type" value="Genomic_DNA"/>
</dbReference>
<dbReference type="PANTHER" id="PTHR34688:SF2">
    <property type="entry name" value="CYTOCHROME C6, CHLOROPLASTIC"/>
    <property type="match status" value="1"/>
</dbReference>
<evidence type="ECO:0000256" key="3">
    <source>
        <dbReference type="ARBA" id="ARBA00022448"/>
    </source>
</evidence>
<dbReference type="GO" id="GO:0009055">
    <property type="term" value="F:electron transfer activity"/>
    <property type="evidence" value="ECO:0007669"/>
    <property type="project" value="InterPro"/>
</dbReference>
<name>A0AAD3P755_NEPGR</name>
<dbReference type="GO" id="GO:0005506">
    <property type="term" value="F:iron ion binding"/>
    <property type="evidence" value="ECO:0007669"/>
    <property type="project" value="InterPro"/>
</dbReference>
<dbReference type="SUPFAM" id="SSF46626">
    <property type="entry name" value="Cytochrome c"/>
    <property type="match status" value="1"/>
</dbReference>
<comment type="caution">
    <text evidence="14">The sequence shown here is derived from an EMBL/GenBank/DDBJ whole genome shotgun (WGS) entry which is preliminary data.</text>
</comment>
<dbReference type="InterPro" id="IPR009056">
    <property type="entry name" value="Cyt_c-like_dom"/>
</dbReference>
<dbReference type="FunFam" id="1.10.760.10:FF:000021">
    <property type="entry name" value="Cytochrome c6, chloroplastic"/>
    <property type="match status" value="1"/>
</dbReference>
<evidence type="ECO:0000259" key="13">
    <source>
        <dbReference type="PROSITE" id="PS51007"/>
    </source>
</evidence>
<dbReference type="GO" id="GO:0020037">
    <property type="term" value="F:heme binding"/>
    <property type="evidence" value="ECO:0007669"/>
    <property type="project" value="InterPro"/>
</dbReference>
<dbReference type="InterPro" id="IPR036909">
    <property type="entry name" value="Cyt_c-like_dom_sf"/>
</dbReference>
<evidence type="ECO:0000256" key="4">
    <source>
        <dbReference type="ARBA" id="ARBA00022617"/>
    </source>
</evidence>
<evidence type="ECO:0000256" key="2">
    <source>
        <dbReference type="ARBA" id="ARBA00009650"/>
    </source>
</evidence>
<evidence type="ECO:0000256" key="6">
    <source>
        <dbReference type="ARBA" id="ARBA00022982"/>
    </source>
</evidence>
<evidence type="ECO:0000256" key="5">
    <source>
        <dbReference type="ARBA" id="ARBA00022723"/>
    </source>
</evidence>
<evidence type="ECO:0000256" key="9">
    <source>
        <dbReference type="ARBA" id="ARBA00030448"/>
    </source>
</evidence>
<dbReference type="Gene3D" id="1.10.760.10">
    <property type="entry name" value="Cytochrome c-like domain"/>
    <property type="match status" value="1"/>
</dbReference>
<evidence type="ECO:0000256" key="7">
    <source>
        <dbReference type="ARBA" id="ARBA00023004"/>
    </source>
</evidence>
<comment type="similarity">
    <text evidence="2">Belongs to the cytochrome c family. PetJ subfamily.</text>
</comment>
<comment type="function">
    <text evidence="1">Functions as an electron carrier between membrane-bound cytochrome b6-f and photosystem I in oxygenic photosynthesis.</text>
</comment>
<dbReference type="Pfam" id="PF13442">
    <property type="entry name" value="Cytochrome_CBB3"/>
    <property type="match status" value="1"/>
</dbReference>